<dbReference type="InterPro" id="IPR043708">
    <property type="entry name" value="DUF5648"/>
</dbReference>
<proteinExistence type="predicted"/>
<evidence type="ECO:0000256" key="1">
    <source>
        <dbReference type="SAM" id="SignalP"/>
    </source>
</evidence>
<dbReference type="Proteomes" id="UP000256964">
    <property type="component" value="Unassembled WGS sequence"/>
</dbReference>
<organism evidence="3 4">
    <name type="scientific">Lentinus brumalis</name>
    <dbReference type="NCBI Taxonomy" id="2498619"/>
    <lineage>
        <taxon>Eukaryota</taxon>
        <taxon>Fungi</taxon>
        <taxon>Dikarya</taxon>
        <taxon>Basidiomycota</taxon>
        <taxon>Agaricomycotina</taxon>
        <taxon>Agaricomycetes</taxon>
        <taxon>Polyporales</taxon>
        <taxon>Polyporaceae</taxon>
        <taxon>Lentinus</taxon>
    </lineage>
</organism>
<name>A0A371DFH5_9APHY</name>
<dbReference type="Pfam" id="PF18885">
    <property type="entry name" value="DUF5648"/>
    <property type="match status" value="1"/>
</dbReference>
<gene>
    <name evidence="3" type="ORF">OH76DRAFT_1417352</name>
</gene>
<keyword evidence="4" id="KW-1185">Reference proteome</keyword>
<sequence>MKFLAAIVAAVLFSQAGALPAPEPSAALKLEALSAAARPTAAAVEAVASAALIEARTAAARLSAAVALSAAVGPTAAVIDAVASAAAVEARSAAARPSAAVEFEALSAAVRATAAAVATQAVDVRDAHEARAVNACGYAVVPLYRAVSDSLSDRIFTTDASEVEAALASKTYVRSAILAAVYSNTTGSSVPGAVPLYRLYSAAKTDHFITTSWDEVETAVGGNGYEYQGITAYVYPEAECGAVPFYRQYNPSIEDHFYSTTKPESAKSSTTGVDGWFYEGITGYVFPPQ</sequence>
<reference evidence="3 4" key="1">
    <citation type="journal article" date="2018" name="Biotechnol. Biofuels">
        <title>Integrative visual omics of the white-rot fungus Polyporus brumalis exposes the biotechnological potential of its oxidative enzymes for delignifying raw plant biomass.</title>
        <authorList>
            <person name="Miyauchi S."/>
            <person name="Rancon A."/>
            <person name="Drula E."/>
            <person name="Hage H."/>
            <person name="Chaduli D."/>
            <person name="Favel A."/>
            <person name="Grisel S."/>
            <person name="Henrissat B."/>
            <person name="Herpoel-Gimbert I."/>
            <person name="Ruiz-Duenas F.J."/>
            <person name="Chevret D."/>
            <person name="Hainaut M."/>
            <person name="Lin J."/>
            <person name="Wang M."/>
            <person name="Pangilinan J."/>
            <person name="Lipzen A."/>
            <person name="Lesage-Meessen L."/>
            <person name="Navarro D."/>
            <person name="Riley R."/>
            <person name="Grigoriev I.V."/>
            <person name="Zhou S."/>
            <person name="Raouche S."/>
            <person name="Rosso M.N."/>
        </authorList>
    </citation>
    <scope>NUCLEOTIDE SEQUENCE [LARGE SCALE GENOMIC DNA]</scope>
    <source>
        <strain evidence="3 4">BRFM 1820</strain>
    </source>
</reference>
<protein>
    <recommendedName>
        <fullName evidence="2">DUF5648 domain-containing protein</fullName>
    </recommendedName>
</protein>
<dbReference type="EMBL" id="KZ857395">
    <property type="protein sequence ID" value="RDX51294.1"/>
    <property type="molecule type" value="Genomic_DNA"/>
</dbReference>
<evidence type="ECO:0000313" key="4">
    <source>
        <dbReference type="Proteomes" id="UP000256964"/>
    </source>
</evidence>
<dbReference type="AlphaFoldDB" id="A0A371DFH5"/>
<feature type="chain" id="PRO_5016646727" description="DUF5648 domain-containing protein" evidence="1">
    <location>
        <begin position="19"/>
        <end position="289"/>
    </location>
</feature>
<feature type="domain" description="DUF5648" evidence="2">
    <location>
        <begin position="142"/>
        <end position="285"/>
    </location>
</feature>
<feature type="signal peptide" evidence="1">
    <location>
        <begin position="1"/>
        <end position="18"/>
    </location>
</feature>
<evidence type="ECO:0000313" key="3">
    <source>
        <dbReference type="EMBL" id="RDX51294.1"/>
    </source>
</evidence>
<dbReference type="STRING" id="139420.A0A371DFH5"/>
<dbReference type="OrthoDB" id="9971254at2759"/>
<keyword evidence="1" id="KW-0732">Signal</keyword>
<accession>A0A371DFH5</accession>
<evidence type="ECO:0000259" key="2">
    <source>
        <dbReference type="Pfam" id="PF18885"/>
    </source>
</evidence>